<feature type="transmembrane region" description="Helical" evidence="6">
    <location>
        <begin position="21"/>
        <end position="43"/>
    </location>
</feature>
<keyword evidence="3 6" id="KW-0812">Transmembrane</keyword>
<dbReference type="GO" id="GO:0005886">
    <property type="term" value="C:plasma membrane"/>
    <property type="evidence" value="ECO:0007669"/>
    <property type="project" value="UniProtKB-SubCell"/>
</dbReference>
<evidence type="ECO:0000256" key="2">
    <source>
        <dbReference type="ARBA" id="ARBA00022475"/>
    </source>
</evidence>
<dbReference type="AlphaFoldDB" id="A0A015SRR1"/>
<dbReference type="PANTHER" id="PTHR30572">
    <property type="entry name" value="MEMBRANE COMPONENT OF TRANSPORTER-RELATED"/>
    <property type="match status" value="1"/>
</dbReference>
<feature type="transmembrane region" description="Helical" evidence="6">
    <location>
        <begin position="398"/>
        <end position="420"/>
    </location>
</feature>
<dbReference type="Pfam" id="PF02687">
    <property type="entry name" value="FtsX"/>
    <property type="match status" value="1"/>
</dbReference>
<evidence type="ECO:0000256" key="3">
    <source>
        <dbReference type="ARBA" id="ARBA00022692"/>
    </source>
</evidence>
<dbReference type="PANTHER" id="PTHR30572:SF18">
    <property type="entry name" value="ABC-TYPE MACROLIDE FAMILY EXPORT SYSTEM PERMEASE COMPONENT 2"/>
    <property type="match status" value="1"/>
</dbReference>
<keyword evidence="2" id="KW-1003">Cell membrane</keyword>
<evidence type="ECO:0000256" key="1">
    <source>
        <dbReference type="ARBA" id="ARBA00004651"/>
    </source>
</evidence>
<dbReference type="Pfam" id="PF12704">
    <property type="entry name" value="MacB_PCD"/>
    <property type="match status" value="1"/>
</dbReference>
<feature type="domain" description="MacB-like periplasmic core" evidence="8">
    <location>
        <begin position="22"/>
        <end position="248"/>
    </location>
</feature>
<feature type="transmembrane region" description="Helical" evidence="6">
    <location>
        <begin position="334"/>
        <end position="363"/>
    </location>
</feature>
<dbReference type="GO" id="GO:0022857">
    <property type="term" value="F:transmembrane transporter activity"/>
    <property type="evidence" value="ECO:0007669"/>
    <property type="project" value="TreeGrafter"/>
</dbReference>
<feature type="domain" description="ABC3 transporter permease C-terminal" evidence="7">
    <location>
        <begin position="296"/>
        <end position="426"/>
    </location>
</feature>
<proteinExistence type="predicted"/>
<reference evidence="9 10" key="1">
    <citation type="submission" date="2014-02" db="EMBL/GenBank/DDBJ databases">
        <authorList>
            <person name="Sears C."/>
            <person name="Carroll K."/>
            <person name="Sack B.R."/>
            <person name="Qadri F."/>
            <person name="Myers L.L."/>
            <person name="Chung G.-T."/>
            <person name="Escheverria P."/>
            <person name="Fraser C.M."/>
            <person name="Sadzewicz L."/>
            <person name="Shefchek K.A."/>
            <person name="Tallon L."/>
            <person name="Das S.P."/>
            <person name="Daugherty S."/>
            <person name="Mongodin E.F."/>
        </authorList>
    </citation>
    <scope>NUCLEOTIDE SEQUENCE [LARGE SCALE GENOMIC DNA]</scope>
    <source>
        <strain evidence="10">3988T(B)14</strain>
    </source>
</reference>
<dbReference type="PATRIC" id="fig|1339315.3.peg.2073"/>
<evidence type="ECO:0000256" key="6">
    <source>
        <dbReference type="SAM" id="Phobius"/>
    </source>
</evidence>
<comment type="caution">
    <text evidence="9">The sequence shown here is derived from an EMBL/GenBank/DDBJ whole genome shotgun (WGS) entry which is preliminary data.</text>
</comment>
<keyword evidence="5 6" id="KW-0472">Membrane</keyword>
<dbReference type="RefSeq" id="WP_005816632.1">
    <property type="nucleotide sequence ID" value="NZ_JGCY01000257.1"/>
</dbReference>
<gene>
    <name evidence="9" type="ORF">M124_1293</name>
</gene>
<organism evidence="9 10">
    <name type="scientific">Bacteroides fragilis str. 3988T(B)14</name>
    <dbReference type="NCBI Taxonomy" id="1339315"/>
    <lineage>
        <taxon>Bacteria</taxon>
        <taxon>Pseudomonadati</taxon>
        <taxon>Bacteroidota</taxon>
        <taxon>Bacteroidia</taxon>
        <taxon>Bacteroidales</taxon>
        <taxon>Bacteroidaceae</taxon>
        <taxon>Bacteroides</taxon>
    </lineage>
</organism>
<evidence type="ECO:0000313" key="10">
    <source>
        <dbReference type="Proteomes" id="UP000020529"/>
    </source>
</evidence>
<evidence type="ECO:0000259" key="7">
    <source>
        <dbReference type="Pfam" id="PF02687"/>
    </source>
</evidence>
<dbReference type="EMBL" id="JGCY01000257">
    <property type="protein sequence ID" value="EXY74899.1"/>
    <property type="molecule type" value="Genomic_DNA"/>
</dbReference>
<name>A0A015SRR1_BACFG</name>
<dbReference type="InterPro" id="IPR003838">
    <property type="entry name" value="ABC3_permease_C"/>
</dbReference>
<accession>A0A015SRR1</accession>
<keyword evidence="4 6" id="KW-1133">Transmembrane helix</keyword>
<evidence type="ECO:0000256" key="4">
    <source>
        <dbReference type="ARBA" id="ARBA00022989"/>
    </source>
</evidence>
<dbReference type="InterPro" id="IPR050250">
    <property type="entry name" value="Macrolide_Exporter_MacB"/>
</dbReference>
<sequence length="435" mass="48599">MIKLYFKQAWQLLKQNPLFSSVYVLGTGLGIAMTMSLVIIYYIKMAPVYPEENRNRILVSKGMTAIEQGNENNWFSSNVSFQTVKRFYYPLKSAEAVGCSLDGHTTSLLELPESKDLKEVQVKLVDAGFWKVFSFAFVDGKPFTRADFDSGLRKAVISVTLARRLYGDNAPVGRTFVLDSDEYQVCGVVKDVSFITPATYADIWLPLTVDAEVVEEKEGSYELIGNLSVYMLAPSVGSKDKVAGEVRDAFRKYNFSQKKYKVDLYGQPVSYWKSTFYEYCNSAPDWGKLIRTYGTILLALLFVPALNLAGMIASRMKRQLSEMGIRKAFGASKASLLMQVFWENLFLTGLGGLLGLLLSYLIVYCGRNWLPDLLSAYSDVIPEGVDSFLTPGMLLNPVVIGITFLVSLILNVLSALIPALHALKKDIVYSLNDKR</sequence>
<evidence type="ECO:0000256" key="5">
    <source>
        <dbReference type="ARBA" id="ARBA00023136"/>
    </source>
</evidence>
<dbReference type="InterPro" id="IPR025857">
    <property type="entry name" value="MacB_PCD"/>
</dbReference>
<feature type="transmembrane region" description="Helical" evidence="6">
    <location>
        <begin position="293"/>
        <end position="313"/>
    </location>
</feature>
<comment type="subcellular location">
    <subcellularLocation>
        <location evidence="1">Cell membrane</location>
        <topology evidence="1">Multi-pass membrane protein</topology>
    </subcellularLocation>
</comment>
<dbReference type="Proteomes" id="UP000020529">
    <property type="component" value="Unassembled WGS sequence"/>
</dbReference>
<evidence type="ECO:0000259" key="8">
    <source>
        <dbReference type="Pfam" id="PF12704"/>
    </source>
</evidence>
<protein>
    <submittedName>
        <fullName evidence="9">FtsX-like permease family protein</fullName>
    </submittedName>
</protein>
<evidence type="ECO:0000313" key="9">
    <source>
        <dbReference type="EMBL" id="EXY74899.1"/>
    </source>
</evidence>